<dbReference type="InterPro" id="IPR029063">
    <property type="entry name" value="SAM-dependent_MTases_sf"/>
</dbReference>
<keyword evidence="2" id="KW-0808">Transferase</keyword>
<gene>
    <name evidence="5" type="ORF">N7505_001837</name>
</gene>
<reference evidence="5 6" key="1">
    <citation type="journal article" date="2023" name="IMA Fungus">
        <title>Comparative genomic study of the Penicillium genus elucidates a diverse pangenome and 15 lateral gene transfer events.</title>
        <authorList>
            <person name="Petersen C."/>
            <person name="Sorensen T."/>
            <person name="Nielsen M.R."/>
            <person name="Sondergaard T.E."/>
            <person name="Sorensen J.L."/>
            <person name="Fitzpatrick D.A."/>
            <person name="Frisvad J.C."/>
            <person name="Nielsen K.L."/>
        </authorList>
    </citation>
    <scope>NUCLEOTIDE SEQUENCE [LARGE SCALE GENOMIC DNA]</scope>
    <source>
        <strain evidence="5 6">IBT 3361</strain>
    </source>
</reference>
<dbReference type="PANTHER" id="PTHR35897:SF1">
    <property type="entry name" value="METHYLTRANSFERASE AUSD"/>
    <property type="match status" value="1"/>
</dbReference>
<keyword evidence="3" id="KW-0949">S-adenosyl-L-methionine</keyword>
<comment type="pathway">
    <text evidence="1">Secondary metabolite biosynthesis.</text>
</comment>
<dbReference type="PANTHER" id="PTHR35897">
    <property type="entry name" value="METHYLTRANSFERASE AUSD"/>
    <property type="match status" value="1"/>
</dbReference>
<accession>A0ABQ8WXU1</accession>
<keyword evidence="6" id="KW-1185">Reference proteome</keyword>
<evidence type="ECO:0000256" key="1">
    <source>
        <dbReference type="ARBA" id="ARBA00005179"/>
    </source>
</evidence>
<name>A0ABQ8WXU1_PENCH</name>
<organism evidence="5 6">
    <name type="scientific">Penicillium chrysogenum</name>
    <name type="common">Penicillium notatum</name>
    <dbReference type="NCBI Taxonomy" id="5076"/>
    <lineage>
        <taxon>Eukaryota</taxon>
        <taxon>Fungi</taxon>
        <taxon>Dikarya</taxon>
        <taxon>Ascomycota</taxon>
        <taxon>Pezizomycotina</taxon>
        <taxon>Eurotiomycetes</taxon>
        <taxon>Eurotiomycetidae</taxon>
        <taxon>Eurotiales</taxon>
        <taxon>Aspergillaceae</taxon>
        <taxon>Penicillium</taxon>
        <taxon>Penicillium chrysogenum species complex</taxon>
    </lineage>
</organism>
<dbReference type="Proteomes" id="UP001220256">
    <property type="component" value="Unassembled WGS sequence"/>
</dbReference>
<proteinExistence type="inferred from homology"/>
<evidence type="ECO:0000313" key="5">
    <source>
        <dbReference type="EMBL" id="KAJ5283857.1"/>
    </source>
</evidence>
<dbReference type="EMBL" id="JAPVEB010000001">
    <property type="protein sequence ID" value="KAJ5283857.1"/>
    <property type="molecule type" value="Genomic_DNA"/>
</dbReference>
<evidence type="ECO:0000256" key="4">
    <source>
        <dbReference type="ARBA" id="ARBA00038314"/>
    </source>
</evidence>
<evidence type="ECO:0000256" key="3">
    <source>
        <dbReference type="ARBA" id="ARBA00022691"/>
    </source>
</evidence>
<protein>
    <recommendedName>
        <fullName evidence="7">Methyltransferase domain-containing protein</fullName>
    </recommendedName>
</protein>
<evidence type="ECO:0008006" key="7">
    <source>
        <dbReference type="Google" id="ProtNLM"/>
    </source>
</evidence>
<evidence type="ECO:0000256" key="2">
    <source>
        <dbReference type="ARBA" id="ARBA00022679"/>
    </source>
</evidence>
<comment type="similarity">
    <text evidence="4">Belongs to the class I-like SAM-binding methyltransferase superfamily.</text>
</comment>
<comment type="caution">
    <text evidence="5">The sequence shown here is derived from an EMBL/GenBank/DDBJ whole genome shotgun (WGS) entry which is preliminary data.</text>
</comment>
<evidence type="ECO:0000313" key="6">
    <source>
        <dbReference type="Proteomes" id="UP001220256"/>
    </source>
</evidence>
<dbReference type="InterPro" id="IPR051654">
    <property type="entry name" value="Meroterpenoid_MTases"/>
</dbReference>
<sequence length="253" mass="29066">MAKAESDLRSILDGGFDPQKFPWYEPELIEVPEPAKSLLEKYSKITPGQEVEHVKKVRDRAFAVKLLDVGCAVGQELRQLVFDGVPSENLYASDLRQDFYDIGYDLFNDHDHLKAQFIVADIFDDNSDLVKNLTNKIDIVNAASFFHLFNWDLQLLVAKRLVGLLQDKPGSLLIGRQIGLVNPPPPEDKEAAGKHYRHDPATWKKFWEQVGTETGTKWEVETRMEKWAGADKMMKDYHEGMDTFKLRFSVRRL</sequence>
<dbReference type="Gene3D" id="3.40.50.150">
    <property type="entry name" value="Vaccinia Virus protein VP39"/>
    <property type="match status" value="1"/>
</dbReference>
<dbReference type="SUPFAM" id="SSF53335">
    <property type="entry name" value="S-adenosyl-L-methionine-dependent methyltransferases"/>
    <property type="match status" value="1"/>
</dbReference>